<comment type="subcellular location">
    <subcellularLocation>
        <location evidence="1">Nucleus envelope</location>
    </subcellularLocation>
</comment>
<dbReference type="GO" id="GO:0005198">
    <property type="term" value="F:structural molecule activity"/>
    <property type="evidence" value="ECO:0007669"/>
    <property type="project" value="InterPro"/>
</dbReference>
<dbReference type="PANTHER" id="PTHR11024:SF3">
    <property type="entry name" value="NUCLEOPORIN SEH1"/>
    <property type="match status" value="1"/>
</dbReference>
<dbReference type="GO" id="GO:0035859">
    <property type="term" value="C:Seh1-associated complex"/>
    <property type="evidence" value="ECO:0000318"/>
    <property type="project" value="GO_Central"/>
</dbReference>
<dbReference type="Gene3D" id="2.130.10.10">
    <property type="entry name" value="YVTN repeat-like/Quinoprotein amine dehydrogenase"/>
    <property type="match status" value="1"/>
</dbReference>
<evidence type="ECO:0000313" key="11">
    <source>
        <dbReference type="Proteomes" id="UP000012960"/>
    </source>
</evidence>
<dbReference type="PROSITE" id="PS50082">
    <property type="entry name" value="WD_REPEATS_2"/>
    <property type="match status" value="1"/>
</dbReference>
<dbReference type="GO" id="GO:0015031">
    <property type="term" value="P:protein transport"/>
    <property type="evidence" value="ECO:0007669"/>
    <property type="project" value="UniProtKB-KW"/>
</dbReference>
<sequence>MEREVARLGKGAICCGWNYCGLRLAVGFVDGSISIHDSLDSGSSSSASPSSSKWKAHASSVLNVVWAPPECGDAIACICNDGTFSLWEETGEGSKSTDTEHPTWKLCKLFESSGSPVLDLQFGVFSTSLKMVAACSDGYVKVYELLDPLEFNKWQLQAEFQNVLDSVSRFGKVSCSSASIAWNPQRGEGQQCSFVLGFSSDLPQFNSSKIWEFDEAHQRWIPVAELALPGDDSDMVHAVAWAPNIGRPFEVIAVATCKGIAIWHVLLDPESNGRPTTEKVALLPGHDGEVWQLEWDMGGMTLASTGSDGMVRLWQSNINGIWHEHASLDCSGAQS</sequence>
<evidence type="ECO:0000256" key="5">
    <source>
        <dbReference type="ARBA" id="ARBA00022737"/>
    </source>
</evidence>
<dbReference type="SUPFAM" id="SSF50978">
    <property type="entry name" value="WD40 repeat-like"/>
    <property type="match status" value="1"/>
</dbReference>
<evidence type="ECO:0000256" key="4">
    <source>
        <dbReference type="ARBA" id="ARBA00022574"/>
    </source>
</evidence>
<dbReference type="InterPro" id="IPR036322">
    <property type="entry name" value="WD40_repeat_dom_sf"/>
</dbReference>
<keyword evidence="5" id="KW-0677">Repeat</keyword>
<evidence type="ECO:0000256" key="7">
    <source>
        <dbReference type="ARBA" id="ARBA00023242"/>
    </source>
</evidence>
<dbReference type="GO" id="GO:1904263">
    <property type="term" value="P:positive regulation of TORC1 signaling"/>
    <property type="evidence" value="ECO:0000318"/>
    <property type="project" value="GO_Central"/>
</dbReference>
<dbReference type="PROSITE" id="PS50294">
    <property type="entry name" value="WD_REPEATS_REGION"/>
    <property type="match status" value="1"/>
</dbReference>
<name>A0A804I0J6_MUSAM</name>
<reference evidence="9" key="1">
    <citation type="submission" date="2021-03" db="EMBL/GenBank/DDBJ databases">
        <authorList>
            <consortium name="Genoscope - CEA"/>
            <person name="William W."/>
        </authorList>
    </citation>
    <scope>NUCLEOTIDE SEQUENCE</scope>
    <source>
        <strain evidence="9">Doubled-haploid Pahang</strain>
    </source>
</reference>
<evidence type="ECO:0000256" key="3">
    <source>
        <dbReference type="ARBA" id="ARBA00022448"/>
    </source>
</evidence>
<evidence type="ECO:0000313" key="9">
    <source>
        <dbReference type="EMBL" id="CAG1861442.1"/>
    </source>
</evidence>
<keyword evidence="7" id="KW-0539">Nucleus</keyword>
<evidence type="ECO:0000256" key="2">
    <source>
        <dbReference type="ARBA" id="ARBA00010102"/>
    </source>
</evidence>
<dbReference type="EnsemblPlants" id="Ma02_t08240.2">
    <property type="protein sequence ID" value="Ma02_p08240.2"/>
    <property type="gene ID" value="Ma02_g08240"/>
</dbReference>
<feature type="repeat" description="WD" evidence="8">
    <location>
        <begin position="283"/>
        <end position="315"/>
    </location>
</feature>
<evidence type="ECO:0000256" key="8">
    <source>
        <dbReference type="PROSITE-ProRule" id="PRU00221"/>
    </source>
</evidence>
<dbReference type="InterPro" id="IPR001680">
    <property type="entry name" value="WD40_rpt"/>
</dbReference>
<accession>A0A804I0J6</accession>
<protein>
    <submittedName>
        <fullName evidence="9">(wild Malaysian banana) hypothetical protein</fullName>
    </submittedName>
</protein>
<reference evidence="10" key="2">
    <citation type="submission" date="2021-05" db="UniProtKB">
        <authorList>
            <consortium name="EnsemblPlants"/>
        </authorList>
    </citation>
    <scope>IDENTIFICATION</scope>
    <source>
        <strain evidence="10">subsp. malaccensis</strain>
    </source>
</reference>
<dbReference type="SMART" id="SM00320">
    <property type="entry name" value="WD40"/>
    <property type="match status" value="4"/>
</dbReference>
<dbReference type="OMA" id="NAPTRRW"/>
<dbReference type="Gramene" id="Ma02_t08240.2">
    <property type="protein sequence ID" value="Ma02_p08240.2"/>
    <property type="gene ID" value="Ma02_g08240"/>
</dbReference>
<dbReference type="EMBL" id="HG996467">
    <property type="protein sequence ID" value="CAG1861442.1"/>
    <property type="molecule type" value="Genomic_DNA"/>
</dbReference>
<dbReference type="InterPro" id="IPR037363">
    <property type="entry name" value="Sec13/Seh1_fam"/>
</dbReference>
<keyword evidence="3" id="KW-0813">Transport</keyword>
<evidence type="ECO:0000256" key="6">
    <source>
        <dbReference type="ARBA" id="ARBA00022927"/>
    </source>
</evidence>
<dbReference type="InterPro" id="IPR015943">
    <property type="entry name" value="WD40/YVTN_repeat-like_dom_sf"/>
</dbReference>
<proteinExistence type="inferred from homology"/>
<dbReference type="OrthoDB" id="364224at2759"/>
<keyword evidence="6" id="KW-0653">Protein transport</keyword>
<dbReference type="GO" id="GO:0034198">
    <property type="term" value="P:cellular response to amino acid starvation"/>
    <property type="evidence" value="ECO:0000318"/>
    <property type="project" value="GO_Central"/>
</dbReference>
<dbReference type="GO" id="GO:0031080">
    <property type="term" value="C:nuclear pore outer ring"/>
    <property type="evidence" value="ECO:0000318"/>
    <property type="project" value="GO_Central"/>
</dbReference>
<keyword evidence="11" id="KW-1185">Reference proteome</keyword>
<organism evidence="10 11">
    <name type="scientific">Musa acuminata subsp. malaccensis</name>
    <name type="common">Wild banana</name>
    <name type="synonym">Musa malaccensis</name>
    <dbReference type="NCBI Taxonomy" id="214687"/>
    <lineage>
        <taxon>Eukaryota</taxon>
        <taxon>Viridiplantae</taxon>
        <taxon>Streptophyta</taxon>
        <taxon>Embryophyta</taxon>
        <taxon>Tracheophyta</taxon>
        <taxon>Spermatophyta</taxon>
        <taxon>Magnoliopsida</taxon>
        <taxon>Liliopsida</taxon>
        <taxon>Zingiberales</taxon>
        <taxon>Musaceae</taxon>
        <taxon>Musa</taxon>
    </lineage>
</organism>
<dbReference type="AlphaFoldDB" id="A0A804I0J6"/>
<evidence type="ECO:0000313" key="10">
    <source>
        <dbReference type="EnsemblPlants" id="Ma02_p08240.2"/>
    </source>
</evidence>
<evidence type="ECO:0000256" key="1">
    <source>
        <dbReference type="ARBA" id="ARBA00004259"/>
    </source>
</evidence>
<dbReference type="PANTHER" id="PTHR11024">
    <property type="entry name" value="NUCLEAR PORE COMPLEX PROTEIN SEC13 / SEH1 FAMILY MEMBER"/>
    <property type="match status" value="1"/>
</dbReference>
<comment type="similarity">
    <text evidence="2">Belongs to the WD repeat SEC13 family.</text>
</comment>
<gene>
    <name evidence="9" type="ORF">GSMUA_63360.1</name>
</gene>
<dbReference type="Proteomes" id="UP000012960">
    <property type="component" value="Unplaced"/>
</dbReference>
<dbReference type="FunCoup" id="A0A804I0J6">
    <property type="interactions" value="3027"/>
</dbReference>
<keyword evidence="4 8" id="KW-0853">WD repeat</keyword>
<dbReference type="Pfam" id="PF00400">
    <property type="entry name" value="WD40"/>
    <property type="match status" value="2"/>
</dbReference>